<dbReference type="Proteomes" id="UP000747110">
    <property type="component" value="Unassembled WGS sequence"/>
</dbReference>
<reference evidence="2" key="1">
    <citation type="journal article" date="2021" name="Proc. Natl. Acad. Sci. U.S.A.">
        <title>Three genomes in the algal genus Volvox reveal the fate of a haploid sex-determining region after a transition to homothallism.</title>
        <authorList>
            <person name="Yamamoto K."/>
            <person name="Hamaji T."/>
            <person name="Kawai-Toyooka H."/>
            <person name="Matsuzaki R."/>
            <person name="Takahashi F."/>
            <person name="Nishimura Y."/>
            <person name="Kawachi M."/>
            <person name="Noguchi H."/>
            <person name="Minakuchi Y."/>
            <person name="Umen J.G."/>
            <person name="Toyoda A."/>
            <person name="Nozaki H."/>
        </authorList>
    </citation>
    <scope>NUCLEOTIDE SEQUENCE</scope>
    <source>
        <strain evidence="3">NIES-3785</strain>
        <strain evidence="2">NIES-3786</strain>
    </source>
</reference>
<feature type="compositionally biased region" description="Low complexity" evidence="1">
    <location>
        <begin position="627"/>
        <end position="645"/>
    </location>
</feature>
<dbReference type="AlphaFoldDB" id="A0A8J4C1E9"/>
<feature type="compositionally biased region" description="Low complexity" evidence="1">
    <location>
        <begin position="147"/>
        <end position="168"/>
    </location>
</feature>
<dbReference type="Proteomes" id="UP000722791">
    <property type="component" value="Unassembled WGS sequence"/>
</dbReference>
<feature type="region of interest" description="Disordered" evidence="1">
    <location>
        <begin position="627"/>
        <end position="656"/>
    </location>
</feature>
<dbReference type="EMBL" id="BNCQ01000032">
    <property type="protein sequence ID" value="GIM09859.1"/>
    <property type="molecule type" value="Genomic_DNA"/>
</dbReference>
<feature type="compositionally biased region" description="Low complexity" evidence="1">
    <location>
        <begin position="803"/>
        <end position="815"/>
    </location>
</feature>
<evidence type="ECO:0000256" key="1">
    <source>
        <dbReference type="SAM" id="MobiDB-lite"/>
    </source>
</evidence>
<dbReference type="EMBL" id="BNCP01000001">
    <property type="protein sequence ID" value="GIL69585.1"/>
    <property type="molecule type" value="Genomic_DNA"/>
</dbReference>
<organism evidence="2 4">
    <name type="scientific">Volvox reticuliferus</name>
    <dbReference type="NCBI Taxonomy" id="1737510"/>
    <lineage>
        <taxon>Eukaryota</taxon>
        <taxon>Viridiplantae</taxon>
        <taxon>Chlorophyta</taxon>
        <taxon>core chlorophytes</taxon>
        <taxon>Chlorophyceae</taxon>
        <taxon>CS clade</taxon>
        <taxon>Chlamydomonadales</taxon>
        <taxon>Volvocaceae</taxon>
        <taxon>Volvox</taxon>
    </lineage>
</organism>
<feature type="compositionally biased region" description="Low complexity" evidence="1">
    <location>
        <begin position="771"/>
        <end position="792"/>
    </location>
</feature>
<evidence type="ECO:0000313" key="3">
    <source>
        <dbReference type="EMBL" id="GIM09859.1"/>
    </source>
</evidence>
<sequence>MDAAYGKTFWAGQAALPLNSGLQQQFDGNQWRLLQPMAAAAAAAAMSTHLPLAYDASYSPYTTANIPISISDVAGYLAADYGTQQCSFTTNLNAAGDDCKGMYDSENGTGESGDGSDSNPTGPVQNGMQHNRTTSSSGSSVNAVPYGAAATGTRAQTQQQQKQQISAGPSGGRPGAFGSPAAASGGAATAAAAQGLSSSLPGAHVGRVKEGALVNRKSMEQMARSAAVWVVYYNYAVTGPSDTPVVLTPEQLVQAYANRRVHGYTFVVGLAEDAKQLLTEIPSVGGSAASSEAGGGGAGAGSSLSGRSAVAPVPPAYLRPLVFHLALAHAGVPYTPITRECLTAGLPPPGWCLPGSLLQPKTMAAATAAAAARGQPLARWDPLKVDAAVRQLLAHAPYWSLLNAYGDSGRWNCSQNLTIAQLRQRLPAGHGCLHACVLGSTEPLPQGVWIPTSMVLPLAVLLQAMAADDGRGEGLYYVPPSVADVRYYIEDAVRAVRGRPEASARLEAHLQRLREPAASVAPGAACGMMRVRLDPGAAEFIPTFLARATSAASSSRSGDTPENGGAAAGFAAASTAQAPSASQAGKAEESMHSAAVAVEQNPQDEPAEVTSAAGVATAATAATATVAGGRGSSSGFTASPQTSTPSPAPDISPAGCLVSMATGNAKVDEALASQNKQPRQQRREPPVASGSVPDLTPPRLPAATPSDGRLAVPVLQHQGQEQQQQQQQNLVQDQNRVMPPYQPLWQHHVAHLRPQIPGPQQLQPEYDAPTQQPLQSQQAPLQQQQQQQQQEQRVGMLQPGSFQQQQQQQQQQQRQPNHHQPEQPEQGGLLVPIPTPFLRFETAVFRLFQGDQGQYSFSSLWWYIEAPANPLGAMPYVNGPYSCEQMILAYIAQILAPEVLVCGTHSTVASPIVPPLGAFRSLGALLAAADEGRQYSLLLIPSERALASTPLVAQPPHRLM</sequence>
<comment type="caution">
    <text evidence="2">The sequence shown here is derived from an EMBL/GenBank/DDBJ whole genome shotgun (WGS) entry which is preliminary data.</text>
</comment>
<proteinExistence type="predicted"/>
<accession>A0A8J4C1E9</accession>
<feature type="compositionally biased region" description="Low complexity" evidence="1">
    <location>
        <begin position="564"/>
        <end position="585"/>
    </location>
</feature>
<feature type="compositionally biased region" description="Polar residues" evidence="1">
    <location>
        <begin position="115"/>
        <end position="142"/>
    </location>
</feature>
<evidence type="ECO:0000313" key="2">
    <source>
        <dbReference type="EMBL" id="GIL69585.1"/>
    </source>
</evidence>
<dbReference type="OrthoDB" id="551271at2759"/>
<evidence type="ECO:0000313" key="4">
    <source>
        <dbReference type="Proteomes" id="UP000747110"/>
    </source>
</evidence>
<name>A0A8J4C1E9_9CHLO</name>
<feature type="region of interest" description="Disordered" evidence="1">
    <location>
        <begin position="672"/>
        <end position="707"/>
    </location>
</feature>
<gene>
    <name evidence="2" type="ORF">Vretifemale_473</name>
    <name evidence="3" type="ORF">Vretimale_13664</name>
</gene>
<protein>
    <submittedName>
        <fullName evidence="2">Uncharacterized protein</fullName>
    </submittedName>
</protein>
<feature type="region of interest" description="Disordered" evidence="1">
    <location>
        <begin position="103"/>
        <end position="183"/>
    </location>
</feature>
<feature type="region of interest" description="Disordered" evidence="1">
    <location>
        <begin position="551"/>
        <end position="613"/>
    </location>
</feature>
<keyword evidence="4" id="KW-1185">Reference proteome</keyword>
<feature type="region of interest" description="Disordered" evidence="1">
    <location>
        <begin position="755"/>
        <end position="828"/>
    </location>
</feature>